<dbReference type="Proteomes" id="UP000190774">
    <property type="component" value="Unassembled WGS sequence"/>
</dbReference>
<evidence type="ECO:0000313" key="6">
    <source>
        <dbReference type="EMBL" id="SKB07610.1"/>
    </source>
</evidence>
<evidence type="ECO:0000256" key="5">
    <source>
        <dbReference type="ARBA" id="ARBA00023014"/>
    </source>
</evidence>
<keyword evidence="1" id="KW-0004">4Fe-4S</keyword>
<evidence type="ECO:0000256" key="2">
    <source>
        <dbReference type="ARBA" id="ARBA00022723"/>
    </source>
</evidence>
<gene>
    <name evidence="6" type="ORF">SAMN02745166_04727</name>
</gene>
<keyword evidence="3" id="KW-0560">Oxidoreductase</keyword>
<dbReference type="InterPro" id="IPR036188">
    <property type="entry name" value="FAD/NAD-bd_sf"/>
</dbReference>
<keyword evidence="4" id="KW-0408">Iron</keyword>
<organism evidence="6 7">
    <name type="scientific">Prosthecobacter debontii</name>
    <dbReference type="NCBI Taxonomy" id="48467"/>
    <lineage>
        <taxon>Bacteria</taxon>
        <taxon>Pseudomonadati</taxon>
        <taxon>Verrucomicrobiota</taxon>
        <taxon>Verrucomicrobiia</taxon>
        <taxon>Verrucomicrobiales</taxon>
        <taxon>Verrucomicrobiaceae</taxon>
        <taxon>Prosthecobacter</taxon>
    </lineage>
</organism>
<dbReference type="EMBL" id="FUYE01000024">
    <property type="protein sequence ID" value="SKB07610.1"/>
    <property type="molecule type" value="Genomic_DNA"/>
</dbReference>
<dbReference type="SUPFAM" id="SSF51905">
    <property type="entry name" value="FAD/NAD(P)-binding domain"/>
    <property type="match status" value="1"/>
</dbReference>
<name>A0A1T4Z0M5_9BACT</name>
<keyword evidence="5" id="KW-0411">Iron-sulfur</keyword>
<evidence type="ECO:0000256" key="4">
    <source>
        <dbReference type="ARBA" id="ARBA00023004"/>
    </source>
</evidence>
<accession>A0A1T4Z0M5</accession>
<dbReference type="Pfam" id="PF12831">
    <property type="entry name" value="FAD_oxidored"/>
    <property type="match status" value="1"/>
</dbReference>
<keyword evidence="7" id="KW-1185">Reference proteome</keyword>
<sequence length="492" mass="53758">MAFQRRFPLFFTMAHDLTSPPDVKRRHFLRTAFSGAALSPILGAAAETGKPGPQTATGEYVEAARSVPVMDDVDVIVCGAGPAGVTAAIVAARAGARVRLFEVHGCLGGVWTAGLLSYVLDANKPGFNQELMTRLKERSSLIQNGAGNYFYDPEEMKLLLEEMCLEAGVKIQFFARVVAAHSDDQKRLHTIVTESKSGRQAWRARVFIDSTGDGDVGALAGCSWEVGESKECPCQPMTMMAMVIAPEADALRPFASHYHSQPGWRKEPVENLRLELARVGLKASYGVPSLFHVRERLFNLMINHEYGILAYDTDAVTEATLRARAEIHRVVRGLRSLGGAWDGLQLVATAEQIGIRDGRRIRGRYMLTKEDLIEGRKQPDAVTRSTFNVDIHATSKVMNEKHGYHNAGVKTLPYDIPLRAMIAKDVDGLMMAGRCISGDFISHASYRVTGNAVGMGEGAGVVAAIAAQTKRLPQEVPWEEGLSQLKKLNLRA</sequence>
<dbReference type="GO" id="GO:0046872">
    <property type="term" value="F:metal ion binding"/>
    <property type="evidence" value="ECO:0007669"/>
    <property type="project" value="UniProtKB-KW"/>
</dbReference>
<proteinExistence type="predicted"/>
<dbReference type="GO" id="GO:0016491">
    <property type="term" value="F:oxidoreductase activity"/>
    <property type="evidence" value="ECO:0007669"/>
    <property type="project" value="UniProtKB-KW"/>
</dbReference>
<dbReference type="PANTHER" id="PTHR43498">
    <property type="entry name" value="FERREDOXIN:COB-COM HETERODISULFIDE REDUCTASE SUBUNIT A"/>
    <property type="match status" value="1"/>
</dbReference>
<dbReference type="STRING" id="48467.SAMN02745166_04727"/>
<dbReference type="PANTHER" id="PTHR43498:SF1">
    <property type="entry name" value="COB--COM HETERODISULFIDE REDUCTASE IRON-SULFUR SUBUNIT A"/>
    <property type="match status" value="1"/>
</dbReference>
<dbReference type="AlphaFoldDB" id="A0A1T4Z0M5"/>
<reference evidence="7" key="1">
    <citation type="submission" date="2017-02" db="EMBL/GenBank/DDBJ databases">
        <authorList>
            <person name="Varghese N."/>
            <person name="Submissions S."/>
        </authorList>
    </citation>
    <scope>NUCLEOTIDE SEQUENCE [LARGE SCALE GENOMIC DNA]</scope>
    <source>
        <strain evidence="7">ATCC 700200</strain>
    </source>
</reference>
<dbReference type="PRINTS" id="PR00469">
    <property type="entry name" value="PNDRDTASEII"/>
</dbReference>
<dbReference type="Gene3D" id="3.50.50.60">
    <property type="entry name" value="FAD/NAD(P)-binding domain"/>
    <property type="match status" value="1"/>
</dbReference>
<evidence type="ECO:0000256" key="1">
    <source>
        <dbReference type="ARBA" id="ARBA00022485"/>
    </source>
</evidence>
<dbReference type="InterPro" id="IPR039650">
    <property type="entry name" value="HdrA-like"/>
</dbReference>
<keyword evidence="2" id="KW-0479">Metal-binding</keyword>
<protein>
    <submittedName>
        <fullName evidence="6">FAD dependent oxidoreductase</fullName>
    </submittedName>
</protein>
<evidence type="ECO:0000313" key="7">
    <source>
        <dbReference type="Proteomes" id="UP000190774"/>
    </source>
</evidence>
<dbReference type="GO" id="GO:0051539">
    <property type="term" value="F:4 iron, 4 sulfur cluster binding"/>
    <property type="evidence" value="ECO:0007669"/>
    <property type="project" value="UniProtKB-KW"/>
</dbReference>
<evidence type="ECO:0000256" key="3">
    <source>
        <dbReference type="ARBA" id="ARBA00023002"/>
    </source>
</evidence>